<sequence length="320" mass="35700">MSMSNANQWACCLEGMSDLRLSQDGADEHCPRVVIDHGSFLMLTDGDEHDELSAVSRFNSVVIAILCNDGLPIPKLNLSLSHHLFEHQLYYHSLSRLFCFSYSHIVLHRSSIALFDLLAAMSTSIGLLFHQIRSFLPGKKSLFWYAVVALFGAVCTGAVIKTTAWYLNRRQPLQYGPAVHPLQHELTVQPRQHAPAIYQPQGAPAINRRQDAAAVQPPQYAPAVQHPRQHHADQPLQQDHAVQPEEDDLAAYFLQRYLHNLAVQPPQPDPALQLPRRGPALPPVQEEPEADNHSDDSGRTAFTLVGPLSDYNLDPPSDEE</sequence>
<organism evidence="3 4">
    <name type="scientific">Exophiala viscosa</name>
    <dbReference type="NCBI Taxonomy" id="2486360"/>
    <lineage>
        <taxon>Eukaryota</taxon>
        <taxon>Fungi</taxon>
        <taxon>Dikarya</taxon>
        <taxon>Ascomycota</taxon>
        <taxon>Pezizomycotina</taxon>
        <taxon>Eurotiomycetes</taxon>
        <taxon>Chaetothyriomycetidae</taxon>
        <taxon>Chaetothyriales</taxon>
        <taxon>Herpotrichiellaceae</taxon>
        <taxon>Exophiala</taxon>
    </lineage>
</organism>
<accession>A0AAN6E0Z4</accession>
<keyword evidence="2" id="KW-1133">Transmembrane helix</keyword>
<proteinExistence type="predicted"/>
<keyword evidence="2" id="KW-0812">Transmembrane</keyword>
<feature type="transmembrane region" description="Helical" evidence="2">
    <location>
        <begin position="112"/>
        <end position="130"/>
    </location>
</feature>
<keyword evidence="4" id="KW-1185">Reference proteome</keyword>
<evidence type="ECO:0000256" key="1">
    <source>
        <dbReference type="SAM" id="MobiDB-lite"/>
    </source>
</evidence>
<gene>
    <name evidence="3" type="ORF">EDD36DRAFT_415116</name>
</gene>
<evidence type="ECO:0000313" key="4">
    <source>
        <dbReference type="Proteomes" id="UP001203852"/>
    </source>
</evidence>
<feature type="compositionally biased region" description="Low complexity" evidence="1">
    <location>
        <begin position="212"/>
        <end position="225"/>
    </location>
</feature>
<keyword evidence="2" id="KW-0472">Membrane</keyword>
<feature type="transmembrane region" description="Helical" evidence="2">
    <location>
        <begin position="142"/>
        <end position="160"/>
    </location>
</feature>
<name>A0AAN6E0Z4_9EURO</name>
<feature type="region of interest" description="Disordered" evidence="1">
    <location>
        <begin position="208"/>
        <end position="236"/>
    </location>
</feature>
<evidence type="ECO:0000256" key="2">
    <source>
        <dbReference type="SAM" id="Phobius"/>
    </source>
</evidence>
<dbReference type="EMBL" id="MU404351">
    <property type="protein sequence ID" value="KAI1616211.1"/>
    <property type="molecule type" value="Genomic_DNA"/>
</dbReference>
<dbReference type="Proteomes" id="UP001203852">
    <property type="component" value="Unassembled WGS sequence"/>
</dbReference>
<feature type="region of interest" description="Disordered" evidence="1">
    <location>
        <begin position="264"/>
        <end position="320"/>
    </location>
</feature>
<comment type="caution">
    <text evidence="3">The sequence shown here is derived from an EMBL/GenBank/DDBJ whole genome shotgun (WGS) entry which is preliminary data.</text>
</comment>
<reference evidence="3" key="1">
    <citation type="journal article" date="2022" name="bioRxiv">
        <title>Deciphering the potential niche of two novel black yeast fungi from a biological soil crust based on their genomes, phenotypes, and melanin regulation.</title>
        <authorList>
            <consortium name="DOE Joint Genome Institute"/>
            <person name="Carr E.C."/>
            <person name="Barton Q."/>
            <person name="Grambo S."/>
            <person name="Sullivan M."/>
            <person name="Renfro C.M."/>
            <person name="Kuo A."/>
            <person name="Pangilinan J."/>
            <person name="Lipzen A."/>
            <person name="Keymanesh K."/>
            <person name="Savage E."/>
            <person name="Barry K."/>
            <person name="Grigoriev I.V."/>
            <person name="Riekhof W.R."/>
            <person name="Harris S.S."/>
        </authorList>
    </citation>
    <scope>NUCLEOTIDE SEQUENCE</scope>
    <source>
        <strain evidence="3">JF 03-4F</strain>
    </source>
</reference>
<protein>
    <submittedName>
        <fullName evidence="3">Uncharacterized protein</fullName>
    </submittedName>
</protein>
<evidence type="ECO:0000313" key="3">
    <source>
        <dbReference type="EMBL" id="KAI1616211.1"/>
    </source>
</evidence>
<dbReference type="AlphaFoldDB" id="A0AAN6E0Z4"/>